<keyword evidence="2" id="KW-0812">Transmembrane</keyword>
<evidence type="ECO:0000256" key="1">
    <source>
        <dbReference type="ARBA" id="ARBA00004651"/>
    </source>
</evidence>
<gene>
    <name evidence="3" type="ORF">HZF24_01775</name>
</gene>
<dbReference type="InterPro" id="IPR053160">
    <property type="entry name" value="MFS_DHA3_Transporter"/>
</dbReference>
<accession>A0A974GV24</accession>
<dbReference type="Proteomes" id="UP000611629">
    <property type="component" value="Unassembled WGS sequence"/>
</dbReference>
<keyword evidence="2" id="KW-1133">Transmembrane helix</keyword>
<feature type="transmembrane region" description="Helical" evidence="2">
    <location>
        <begin position="355"/>
        <end position="378"/>
    </location>
</feature>
<dbReference type="PANTHER" id="PTHR23530:SF1">
    <property type="entry name" value="PERMEASE, MAJOR FACILITATOR SUPERFAMILY-RELATED"/>
    <property type="match status" value="1"/>
</dbReference>
<dbReference type="Gene3D" id="1.20.1250.20">
    <property type="entry name" value="MFS general substrate transporter like domains"/>
    <property type="match status" value="1"/>
</dbReference>
<dbReference type="RefSeq" id="WP_179236537.1">
    <property type="nucleotide sequence ID" value="NZ_JACBNQ010000001.1"/>
</dbReference>
<dbReference type="PANTHER" id="PTHR23530">
    <property type="entry name" value="TRANSPORT PROTEIN-RELATED"/>
    <property type="match status" value="1"/>
</dbReference>
<feature type="transmembrane region" description="Helical" evidence="2">
    <location>
        <begin position="71"/>
        <end position="88"/>
    </location>
</feature>
<comment type="subcellular location">
    <subcellularLocation>
        <location evidence="1">Cell membrane</location>
        <topology evidence="1">Multi-pass membrane protein</topology>
    </subcellularLocation>
</comment>
<dbReference type="InterPro" id="IPR011701">
    <property type="entry name" value="MFS"/>
</dbReference>
<keyword evidence="4" id="KW-1185">Reference proteome</keyword>
<feature type="transmembrane region" description="Helical" evidence="2">
    <location>
        <begin position="329"/>
        <end position="349"/>
    </location>
</feature>
<dbReference type="InterPro" id="IPR036259">
    <property type="entry name" value="MFS_trans_sf"/>
</dbReference>
<feature type="transmembrane region" description="Helical" evidence="2">
    <location>
        <begin position="12"/>
        <end position="30"/>
    </location>
</feature>
<name>A0A974GV24_SEDHY</name>
<feature type="transmembrane region" description="Helical" evidence="2">
    <location>
        <begin position="36"/>
        <end position="59"/>
    </location>
</feature>
<feature type="transmembrane region" description="Helical" evidence="2">
    <location>
        <begin position="273"/>
        <end position="291"/>
    </location>
</feature>
<feature type="transmembrane region" description="Helical" evidence="2">
    <location>
        <begin position="207"/>
        <end position="230"/>
    </location>
</feature>
<feature type="transmembrane region" description="Helical" evidence="2">
    <location>
        <begin position="297"/>
        <end position="317"/>
    </location>
</feature>
<sequence length="386" mass="43153">MDNKKSNIRLLYAIALLQGLIFYGPIATLYRQIQGLSVFDITLIESISLIIMILLELPWGYVSDKIGYKKTILICNILYFISKIIFWKADSFSLFLAERLVLSIVISGLSGCDSAYLYMCVNKRDSQKVFGIYEAMNTTGLICASVIFSVIIKDNYSLAAFLTIISYGTAMVLSLFLSEVKINTTRHIGFNEQIKIIFSAITQNKSFFMFLFAAALLAESNQTITVFLNQLQYLRSGIEPRYMGYIYILVTISGLFAAYSYKISERLGEAATVKLLFSAACLACIVLALYSNPITSVMGILILRISASLFVPMRMDIENRQINLSCRATILSAYSSAMNLMAVGTNLIFGKMADINIKYAMISGAIFCFIGLIVYSVWNLKLRNTK</sequence>
<protein>
    <submittedName>
        <fullName evidence="3">MFS transporter</fullName>
    </submittedName>
</protein>
<evidence type="ECO:0000313" key="4">
    <source>
        <dbReference type="Proteomes" id="UP000611629"/>
    </source>
</evidence>
<dbReference type="GO" id="GO:0005886">
    <property type="term" value="C:plasma membrane"/>
    <property type="evidence" value="ECO:0007669"/>
    <property type="project" value="UniProtKB-SubCell"/>
</dbReference>
<dbReference type="CDD" id="cd06174">
    <property type="entry name" value="MFS"/>
    <property type="match status" value="1"/>
</dbReference>
<proteinExistence type="predicted"/>
<feature type="transmembrane region" description="Helical" evidence="2">
    <location>
        <begin position="158"/>
        <end position="177"/>
    </location>
</feature>
<evidence type="ECO:0000256" key="2">
    <source>
        <dbReference type="SAM" id="Phobius"/>
    </source>
</evidence>
<feature type="transmembrane region" description="Helical" evidence="2">
    <location>
        <begin position="242"/>
        <end position="261"/>
    </location>
</feature>
<keyword evidence="2" id="KW-0472">Membrane</keyword>
<feature type="transmembrane region" description="Helical" evidence="2">
    <location>
        <begin position="100"/>
        <end position="119"/>
    </location>
</feature>
<dbReference type="AlphaFoldDB" id="A0A974GV24"/>
<dbReference type="EMBL" id="JACBNQ010000001">
    <property type="protein sequence ID" value="NYB72864.1"/>
    <property type="molecule type" value="Genomic_DNA"/>
</dbReference>
<comment type="caution">
    <text evidence="3">The sequence shown here is derived from an EMBL/GenBank/DDBJ whole genome shotgun (WGS) entry which is preliminary data.</text>
</comment>
<reference evidence="3" key="1">
    <citation type="submission" date="2020-07" db="EMBL/GenBank/DDBJ databases">
        <title>Genomic analysis of a strain of Sedimentibacter Hydroxybenzoicus DSM7310.</title>
        <authorList>
            <person name="Ma S."/>
        </authorList>
    </citation>
    <scope>NUCLEOTIDE SEQUENCE</scope>
    <source>
        <strain evidence="3">DSM 7310</strain>
    </source>
</reference>
<evidence type="ECO:0000313" key="3">
    <source>
        <dbReference type="EMBL" id="NYB72864.1"/>
    </source>
</evidence>
<feature type="transmembrane region" description="Helical" evidence="2">
    <location>
        <begin position="131"/>
        <end position="152"/>
    </location>
</feature>
<dbReference type="Pfam" id="PF07690">
    <property type="entry name" value="MFS_1"/>
    <property type="match status" value="1"/>
</dbReference>
<dbReference type="SUPFAM" id="SSF103473">
    <property type="entry name" value="MFS general substrate transporter"/>
    <property type="match status" value="1"/>
</dbReference>
<organism evidence="3 4">
    <name type="scientific">Sedimentibacter hydroxybenzoicus DSM 7310</name>
    <dbReference type="NCBI Taxonomy" id="1123245"/>
    <lineage>
        <taxon>Bacteria</taxon>
        <taxon>Bacillati</taxon>
        <taxon>Bacillota</taxon>
        <taxon>Tissierellia</taxon>
        <taxon>Sedimentibacter</taxon>
    </lineage>
</organism>
<dbReference type="GO" id="GO:0022857">
    <property type="term" value="F:transmembrane transporter activity"/>
    <property type="evidence" value="ECO:0007669"/>
    <property type="project" value="InterPro"/>
</dbReference>